<dbReference type="PANTHER" id="PTHR11814">
    <property type="entry name" value="SULFATE TRANSPORTER"/>
    <property type="match status" value="1"/>
</dbReference>
<dbReference type="InterPro" id="IPR002645">
    <property type="entry name" value="STAS_dom"/>
</dbReference>
<keyword evidence="7" id="KW-0732">Signal</keyword>
<dbReference type="Proteomes" id="UP000504608">
    <property type="component" value="Unplaced"/>
</dbReference>
<name>A0A6J1IDX4_CUCMA</name>
<dbReference type="GO" id="GO:0055085">
    <property type="term" value="P:transmembrane transport"/>
    <property type="evidence" value="ECO:0007669"/>
    <property type="project" value="InterPro"/>
</dbReference>
<evidence type="ECO:0000256" key="1">
    <source>
        <dbReference type="ARBA" id="ARBA00004141"/>
    </source>
</evidence>
<dbReference type="GeneID" id="111473095"/>
<dbReference type="PROSITE" id="PS50801">
    <property type="entry name" value="STAS"/>
    <property type="match status" value="1"/>
</dbReference>
<sequence length="187" mass="20770">MGLIIAVALSVLRVLLMIARPRTLVLGNIPNSTIYRSIDQYPTAEHVPGILILQLEAPIYFANSNYLRERLSRWITDEEERIKSSGETSLQYIILDLSGVSSIDSSGISMLKEIKKSIERKGFKLVLANPKSEVIKKLNKSNFIEAIGHEWIYLTVGEAVTACNFVLQTWKPSPVAAAELDSAVNNV</sequence>
<evidence type="ECO:0000256" key="5">
    <source>
        <dbReference type="ARBA" id="ARBA00022989"/>
    </source>
</evidence>
<dbReference type="Gene3D" id="3.30.750.24">
    <property type="entry name" value="STAS domain"/>
    <property type="match status" value="1"/>
</dbReference>
<dbReference type="InterPro" id="IPR001902">
    <property type="entry name" value="SLC26A/SulP_fam"/>
</dbReference>
<feature type="domain" description="STAS" evidence="8">
    <location>
        <begin position="40"/>
        <end position="163"/>
    </location>
</feature>
<dbReference type="FunFam" id="3.30.750.24:FF:000002">
    <property type="entry name" value="Sulfate transporter 31"/>
    <property type="match status" value="1"/>
</dbReference>
<evidence type="ECO:0000256" key="2">
    <source>
        <dbReference type="ARBA" id="ARBA00008692"/>
    </source>
</evidence>
<feature type="chain" id="PRO_5026702432" evidence="7">
    <location>
        <begin position="28"/>
        <end position="187"/>
    </location>
</feature>
<proteinExistence type="inferred from homology"/>
<dbReference type="Pfam" id="PF01740">
    <property type="entry name" value="STAS"/>
    <property type="match status" value="1"/>
</dbReference>
<evidence type="ECO:0000256" key="6">
    <source>
        <dbReference type="ARBA" id="ARBA00023136"/>
    </source>
</evidence>
<comment type="subcellular location">
    <subcellularLocation>
        <location evidence="1">Membrane</location>
        <topology evidence="1">Multi-pass membrane protein</topology>
    </subcellularLocation>
</comment>
<organism evidence="9 10">
    <name type="scientific">Cucurbita maxima</name>
    <name type="common">Pumpkin</name>
    <name type="synonym">Winter squash</name>
    <dbReference type="NCBI Taxonomy" id="3661"/>
    <lineage>
        <taxon>Eukaryota</taxon>
        <taxon>Viridiplantae</taxon>
        <taxon>Streptophyta</taxon>
        <taxon>Embryophyta</taxon>
        <taxon>Tracheophyta</taxon>
        <taxon>Spermatophyta</taxon>
        <taxon>Magnoliopsida</taxon>
        <taxon>eudicotyledons</taxon>
        <taxon>Gunneridae</taxon>
        <taxon>Pentapetalae</taxon>
        <taxon>rosids</taxon>
        <taxon>fabids</taxon>
        <taxon>Cucurbitales</taxon>
        <taxon>Cucurbitaceae</taxon>
        <taxon>Cucurbiteae</taxon>
        <taxon>Cucurbita</taxon>
    </lineage>
</organism>
<dbReference type="GO" id="GO:0016020">
    <property type="term" value="C:membrane"/>
    <property type="evidence" value="ECO:0007669"/>
    <property type="project" value="UniProtKB-SubCell"/>
</dbReference>
<dbReference type="KEGG" id="cmax:111473095"/>
<keyword evidence="9" id="KW-1185">Reference proteome</keyword>
<dbReference type="AlphaFoldDB" id="A0A6J1IDX4"/>
<keyword evidence="6" id="KW-0472">Membrane</keyword>
<dbReference type="SUPFAM" id="SSF52091">
    <property type="entry name" value="SpoIIaa-like"/>
    <property type="match status" value="1"/>
</dbReference>
<dbReference type="InterPro" id="IPR036513">
    <property type="entry name" value="STAS_dom_sf"/>
</dbReference>
<evidence type="ECO:0000256" key="4">
    <source>
        <dbReference type="ARBA" id="ARBA00022692"/>
    </source>
</evidence>
<feature type="signal peptide" evidence="7">
    <location>
        <begin position="1"/>
        <end position="27"/>
    </location>
</feature>
<reference evidence="10" key="1">
    <citation type="submission" date="2025-08" db="UniProtKB">
        <authorList>
            <consortium name="RefSeq"/>
        </authorList>
    </citation>
    <scope>IDENTIFICATION</scope>
    <source>
        <tissue evidence="10">Young leaves</tissue>
    </source>
</reference>
<evidence type="ECO:0000256" key="7">
    <source>
        <dbReference type="SAM" id="SignalP"/>
    </source>
</evidence>
<evidence type="ECO:0000313" key="10">
    <source>
        <dbReference type="RefSeq" id="XP_022974425.1"/>
    </source>
</evidence>
<keyword evidence="5" id="KW-1133">Transmembrane helix</keyword>
<protein>
    <submittedName>
        <fullName evidence="10">Sulfate transporter 3.1-like</fullName>
    </submittedName>
</protein>
<evidence type="ECO:0000313" key="9">
    <source>
        <dbReference type="Proteomes" id="UP000504608"/>
    </source>
</evidence>
<gene>
    <name evidence="10" type="primary">LOC111473095</name>
</gene>
<keyword evidence="3" id="KW-0813">Transport</keyword>
<dbReference type="RefSeq" id="XP_022974425.1">
    <property type="nucleotide sequence ID" value="XM_023118657.1"/>
</dbReference>
<dbReference type="CDD" id="cd07042">
    <property type="entry name" value="STAS_SulP_like_sulfate_transporter"/>
    <property type="match status" value="1"/>
</dbReference>
<accession>A0A6J1IDX4</accession>
<comment type="similarity">
    <text evidence="2">Belongs to the SLC26A/SulP transporter (TC 2.A.53) family.</text>
</comment>
<dbReference type="OrthoDB" id="288203at2759"/>
<evidence type="ECO:0000259" key="8">
    <source>
        <dbReference type="PROSITE" id="PS50801"/>
    </source>
</evidence>
<keyword evidence="4" id="KW-0812">Transmembrane</keyword>
<evidence type="ECO:0000256" key="3">
    <source>
        <dbReference type="ARBA" id="ARBA00022448"/>
    </source>
</evidence>